<gene>
    <name evidence="2" type="ORF">PACLA_8A032722</name>
</gene>
<evidence type="ECO:0000313" key="3">
    <source>
        <dbReference type="Proteomes" id="UP001152795"/>
    </source>
</evidence>
<proteinExistence type="predicted"/>
<organism evidence="2 3">
    <name type="scientific">Paramuricea clavata</name>
    <name type="common">Red gorgonian</name>
    <name type="synonym">Violescent sea-whip</name>
    <dbReference type="NCBI Taxonomy" id="317549"/>
    <lineage>
        <taxon>Eukaryota</taxon>
        <taxon>Metazoa</taxon>
        <taxon>Cnidaria</taxon>
        <taxon>Anthozoa</taxon>
        <taxon>Octocorallia</taxon>
        <taxon>Malacalcyonacea</taxon>
        <taxon>Plexauridae</taxon>
        <taxon>Paramuricea</taxon>
    </lineage>
</organism>
<dbReference type="Proteomes" id="UP001152795">
    <property type="component" value="Unassembled WGS sequence"/>
</dbReference>
<feature type="region of interest" description="Disordered" evidence="1">
    <location>
        <begin position="71"/>
        <end position="95"/>
    </location>
</feature>
<reference evidence="2" key="1">
    <citation type="submission" date="2020-04" db="EMBL/GenBank/DDBJ databases">
        <authorList>
            <person name="Alioto T."/>
            <person name="Alioto T."/>
            <person name="Gomez Garrido J."/>
        </authorList>
    </citation>
    <scope>NUCLEOTIDE SEQUENCE</scope>
    <source>
        <strain evidence="2">A484AB</strain>
    </source>
</reference>
<keyword evidence="3" id="KW-1185">Reference proteome</keyword>
<evidence type="ECO:0000313" key="2">
    <source>
        <dbReference type="EMBL" id="CAB4003827.1"/>
    </source>
</evidence>
<evidence type="ECO:0000256" key="1">
    <source>
        <dbReference type="SAM" id="MobiDB-lite"/>
    </source>
</evidence>
<name>A0A6S7HJG5_PARCT</name>
<sequence length="279" mass="31176">MAKVDTLGQLKKVAGTKLNVEDEGVNPEMKIFNKDGGEVKNEDMALLNEYGTNGSATKLCSASRPSRCSKYGVSQDQTGTQNQTPGVSYDEMGSKQLSNPTVSYDRSGAATKRGHTPVIRLDDDDDYVHVPAKRVRSSDDVNFDDDVNDELEELETENILSPNSRWEASATLLQFLETAVKRLNIFERKTLVKTYTRPNVDAVYTPTMDEYLKPFIYGVATPDKPHKDLQDSVLDVFGPLCTAYENLLSMESTMTYDGWLNWMLLVFVASRIVSNMHCC</sequence>
<accession>A0A6S7HJG5</accession>
<protein>
    <submittedName>
        <fullName evidence="2">Uncharacterized protein</fullName>
    </submittedName>
</protein>
<dbReference type="EMBL" id="CACRXK020004735">
    <property type="protein sequence ID" value="CAB4003827.1"/>
    <property type="molecule type" value="Genomic_DNA"/>
</dbReference>
<dbReference type="AlphaFoldDB" id="A0A6S7HJG5"/>
<comment type="caution">
    <text evidence="2">The sequence shown here is derived from an EMBL/GenBank/DDBJ whole genome shotgun (WGS) entry which is preliminary data.</text>
</comment>
<feature type="compositionally biased region" description="Polar residues" evidence="1">
    <location>
        <begin position="71"/>
        <end position="86"/>
    </location>
</feature>